<dbReference type="Pfam" id="PF18058">
    <property type="entry name" value="SbsC_C"/>
    <property type="match status" value="1"/>
</dbReference>
<protein>
    <recommendedName>
        <fullName evidence="3">SbsC C-terminal domain-containing protein</fullName>
    </recommendedName>
</protein>
<dbReference type="OrthoDB" id="2079983at2"/>
<comment type="caution">
    <text evidence="4">The sequence shown here is derived from an EMBL/GenBank/DDBJ whole genome shotgun (WGS) entry which is preliminary data.</text>
</comment>
<organism evidence="4 5">
    <name type="scientific">Psychrobacillus lasiicapitis</name>
    <dbReference type="NCBI Taxonomy" id="1636719"/>
    <lineage>
        <taxon>Bacteria</taxon>
        <taxon>Bacillati</taxon>
        <taxon>Bacillota</taxon>
        <taxon>Bacilli</taxon>
        <taxon>Bacillales</taxon>
        <taxon>Bacillaceae</taxon>
        <taxon>Psychrobacillus</taxon>
    </lineage>
</organism>
<keyword evidence="1 2" id="KW-0732">Signal</keyword>
<evidence type="ECO:0000313" key="4">
    <source>
        <dbReference type="EMBL" id="TQR14903.1"/>
    </source>
</evidence>
<feature type="signal peptide" evidence="2">
    <location>
        <begin position="1"/>
        <end position="30"/>
    </location>
</feature>
<dbReference type="AlphaFoldDB" id="A0A544TBR9"/>
<dbReference type="Gene3D" id="2.60.40.1220">
    <property type="match status" value="1"/>
</dbReference>
<evidence type="ECO:0000259" key="3">
    <source>
        <dbReference type="Pfam" id="PF18058"/>
    </source>
</evidence>
<evidence type="ECO:0000256" key="1">
    <source>
        <dbReference type="ARBA" id="ARBA00022729"/>
    </source>
</evidence>
<keyword evidence="5" id="KW-1185">Reference proteome</keyword>
<feature type="domain" description="SbsC C-terminal" evidence="3">
    <location>
        <begin position="51"/>
        <end position="180"/>
    </location>
</feature>
<dbReference type="EMBL" id="VDGH01000003">
    <property type="protein sequence ID" value="TQR14903.1"/>
    <property type="molecule type" value="Genomic_DNA"/>
</dbReference>
<sequence length="749" mass="80884">MNNKTMKLAISTAIASSVFIAATPSNQTNAAAATNIDKLMTNVQNASTVLKWAISVEGSADGVTQPWTQYNEAKNAIAQAEAEIKKLSFSDQLTYEARLSDPKIQLKRTQGYLDAITASTKINEKTSALSTAVDENNLEKVEKAYHEMTAEFRKQTILLDRVYGQSTRDKIRNAVKGPAEKLIKELKNDVTVHMLTKAAVEDMRVSKQAEATRKINEAQAILDANILMWETTLQKSLDTVTNAVPVQISSISRADNTTVIVKFNRAVSTIKATDFTIDNALSVINAVLSKDGLSATLTTSAQTPSIKYTVKYKGSSSSYTVPGSIVPIQIGDTTTQHRETSEVLALSATFAGSYGNNTVRVDIPAGVKLLTINGIENVISGAKNVNVLPDKNGKVTITFTAKDVNTAALDKTISFNQMVNSTVVDTLTSAKINFYALAKAGTMTNKKIHYVDINNNYFVTSDGLKYKLKGSSDSYRNEGIAISSDSFKSALDIEDTISGTYQLTSASSFNITENHYSVGLSVDSKFARKSGTTGYRMIGKDIELIGTGQPNYEVFFFKNGAYLSKVKMNSTGTWKYKTTVTQNDITDFTMIQQPAGKATPSISDWNGTTLRVVEGPFNLSSITAGNDNEEDISNKVVAFNIAPITRANGTTVAQDQAVISKTSSITVQDSDGTQVQFTNNESGTLFTNTTKGFNIKFGPTVEDKLAGKILKDGEDGTLSGPLDVISVDGVSNAYGFILKVNTGFQIKGY</sequence>
<reference evidence="4 5" key="1">
    <citation type="submission" date="2019-05" db="EMBL/GenBank/DDBJ databases">
        <title>Psychrobacillus vulpis sp. nov., a new species isolated from feces of a red fox that inhabits in The Tablas de Daimiel Natural Park, Albacete, Spain.</title>
        <authorList>
            <person name="Rodriguez M."/>
            <person name="Reina J.C."/>
            <person name="Bejar V."/>
            <person name="Llamas I."/>
        </authorList>
    </citation>
    <scope>NUCLEOTIDE SEQUENCE [LARGE SCALE GENOMIC DNA]</scope>
    <source>
        <strain evidence="4 5">NEAU-3TGS17</strain>
    </source>
</reference>
<dbReference type="Proteomes" id="UP000317316">
    <property type="component" value="Unassembled WGS sequence"/>
</dbReference>
<dbReference type="InterPro" id="IPR014755">
    <property type="entry name" value="Cu-Rt/internalin_Ig-like"/>
</dbReference>
<accession>A0A544TBR9</accession>
<dbReference type="Gene3D" id="1.20.58.780">
    <property type="match status" value="1"/>
</dbReference>
<name>A0A544TBR9_9BACI</name>
<dbReference type="InterPro" id="IPR041378">
    <property type="entry name" value="S-layer_SbsC_C"/>
</dbReference>
<feature type="chain" id="PRO_5038334454" description="SbsC C-terminal domain-containing protein" evidence="2">
    <location>
        <begin position="31"/>
        <end position="749"/>
    </location>
</feature>
<dbReference type="RefSeq" id="WP_142537882.1">
    <property type="nucleotide sequence ID" value="NZ_BMIE01000001.1"/>
</dbReference>
<evidence type="ECO:0000313" key="5">
    <source>
        <dbReference type="Proteomes" id="UP000317316"/>
    </source>
</evidence>
<gene>
    <name evidence="4" type="ORF">FG382_05415</name>
</gene>
<proteinExistence type="predicted"/>
<evidence type="ECO:0000256" key="2">
    <source>
        <dbReference type="SAM" id="SignalP"/>
    </source>
</evidence>